<reference evidence="4" key="3">
    <citation type="submission" date="2022-12" db="EMBL/GenBank/DDBJ databases">
        <authorList>
            <person name="Sun Q."/>
            <person name="Kim S."/>
        </authorList>
    </citation>
    <scope>NUCLEOTIDE SEQUENCE</scope>
    <source>
        <strain evidence="4">KCTC 12343</strain>
    </source>
</reference>
<reference evidence="5 6" key="2">
    <citation type="submission" date="2019-02" db="EMBL/GenBank/DDBJ databases">
        <title>Draft Genome Sequences of Six Type Strains of the Genus Massilia.</title>
        <authorList>
            <person name="Miess H."/>
            <person name="Frediansyhah A."/>
            <person name="Gross H."/>
        </authorList>
    </citation>
    <scope>NUCLEOTIDE SEQUENCE [LARGE SCALE GENOMIC DNA]</scope>
    <source>
        <strain evidence="5 6">DSM 17472</strain>
    </source>
</reference>
<organism evidence="4 7">
    <name type="scientific">Pseudoduganella albidiflava</name>
    <dbReference type="NCBI Taxonomy" id="321983"/>
    <lineage>
        <taxon>Bacteria</taxon>
        <taxon>Pseudomonadati</taxon>
        <taxon>Pseudomonadota</taxon>
        <taxon>Betaproteobacteria</taxon>
        <taxon>Burkholderiales</taxon>
        <taxon>Oxalobacteraceae</taxon>
        <taxon>Telluria group</taxon>
        <taxon>Pseudoduganella</taxon>
    </lineage>
</organism>
<evidence type="ECO:0000313" key="6">
    <source>
        <dbReference type="Proteomes" id="UP000292307"/>
    </source>
</evidence>
<dbReference type="InterPro" id="IPR007730">
    <property type="entry name" value="SPOR-like_dom"/>
</dbReference>
<proteinExistence type="predicted"/>
<dbReference type="RefSeq" id="WP_131147758.1">
    <property type="nucleotide sequence ID" value="NZ_BMWV01000008.1"/>
</dbReference>
<keyword evidence="2" id="KW-0472">Membrane</keyword>
<dbReference type="GO" id="GO:0030428">
    <property type="term" value="C:cell septum"/>
    <property type="evidence" value="ECO:0007669"/>
    <property type="project" value="TreeGrafter"/>
</dbReference>
<reference evidence="4" key="1">
    <citation type="journal article" date="2014" name="Int. J. Syst. Evol. Microbiol.">
        <title>Complete genome sequence of Corynebacterium casei LMG S-19264T (=DSM 44701T), isolated from a smear-ripened cheese.</title>
        <authorList>
            <consortium name="US DOE Joint Genome Institute (JGI-PGF)"/>
            <person name="Walter F."/>
            <person name="Albersmeier A."/>
            <person name="Kalinowski J."/>
            <person name="Ruckert C."/>
        </authorList>
    </citation>
    <scope>NUCLEOTIDE SEQUENCE</scope>
    <source>
        <strain evidence="4">KCTC 12343</strain>
    </source>
</reference>
<name>A0A411X408_9BURK</name>
<keyword evidence="2" id="KW-0812">Transmembrane</keyword>
<dbReference type="EMBL" id="CP036401">
    <property type="protein sequence ID" value="QBI03664.1"/>
    <property type="molecule type" value="Genomic_DNA"/>
</dbReference>
<dbReference type="GO" id="GO:0032153">
    <property type="term" value="C:cell division site"/>
    <property type="evidence" value="ECO:0007669"/>
    <property type="project" value="TreeGrafter"/>
</dbReference>
<keyword evidence="6" id="KW-1185">Reference proteome</keyword>
<dbReference type="AlphaFoldDB" id="A0A411X408"/>
<dbReference type="Pfam" id="PF05036">
    <property type="entry name" value="SPOR"/>
    <property type="match status" value="1"/>
</dbReference>
<evidence type="ECO:0000256" key="2">
    <source>
        <dbReference type="SAM" id="Phobius"/>
    </source>
</evidence>
<evidence type="ECO:0000256" key="1">
    <source>
        <dbReference type="SAM" id="MobiDB-lite"/>
    </source>
</evidence>
<feature type="region of interest" description="Disordered" evidence="1">
    <location>
        <begin position="118"/>
        <end position="146"/>
    </location>
</feature>
<evidence type="ECO:0000313" key="4">
    <source>
        <dbReference type="EMBL" id="GGY51822.1"/>
    </source>
</evidence>
<dbReference type="Gene3D" id="3.30.70.1070">
    <property type="entry name" value="Sporulation related repeat"/>
    <property type="match status" value="1"/>
</dbReference>
<dbReference type="EMBL" id="BMWV01000008">
    <property type="protein sequence ID" value="GGY51822.1"/>
    <property type="molecule type" value="Genomic_DNA"/>
</dbReference>
<feature type="domain" description="SPOR" evidence="3">
    <location>
        <begin position="147"/>
        <end position="226"/>
    </location>
</feature>
<dbReference type="PROSITE" id="PS51724">
    <property type="entry name" value="SPOR"/>
    <property type="match status" value="1"/>
</dbReference>
<evidence type="ECO:0000313" key="7">
    <source>
        <dbReference type="Proteomes" id="UP000628442"/>
    </source>
</evidence>
<dbReference type="PANTHER" id="PTHR38687:SF1">
    <property type="entry name" value="CELL DIVISION PROTEIN DEDD"/>
    <property type="match status" value="1"/>
</dbReference>
<dbReference type="InterPro" id="IPR052521">
    <property type="entry name" value="Cell_div_SPOR-domain"/>
</dbReference>
<dbReference type="GO" id="GO:0032506">
    <property type="term" value="P:cytokinetic process"/>
    <property type="evidence" value="ECO:0007669"/>
    <property type="project" value="TreeGrafter"/>
</dbReference>
<keyword evidence="2" id="KW-1133">Transmembrane helix</keyword>
<dbReference type="PANTHER" id="PTHR38687">
    <property type="entry name" value="CELL DIVISION PROTEIN DEDD-RELATED"/>
    <property type="match status" value="1"/>
</dbReference>
<protein>
    <submittedName>
        <fullName evidence="4">Cell division protein</fullName>
    </submittedName>
    <submittedName>
        <fullName evidence="5">SPOR domain-containing protein</fullName>
    </submittedName>
</protein>
<feature type="compositionally biased region" description="Basic and acidic residues" evidence="1">
    <location>
        <begin position="75"/>
        <end position="89"/>
    </location>
</feature>
<dbReference type="InterPro" id="IPR036680">
    <property type="entry name" value="SPOR-like_sf"/>
</dbReference>
<evidence type="ECO:0000313" key="5">
    <source>
        <dbReference type="EMBL" id="QBI03664.1"/>
    </source>
</evidence>
<dbReference type="OrthoDB" id="7063246at2"/>
<feature type="compositionally biased region" description="Low complexity" evidence="1">
    <location>
        <begin position="90"/>
        <end position="102"/>
    </location>
</feature>
<accession>A0A411X408</accession>
<gene>
    <name evidence="5" type="ORF">EYF70_24650</name>
    <name evidence="4" type="ORF">GCM10007387_37840</name>
</gene>
<feature type="region of interest" description="Disordered" evidence="1">
    <location>
        <begin position="46"/>
        <end position="102"/>
    </location>
</feature>
<dbReference type="Proteomes" id="UP000628442">
    <property type="component" value="Unassembled WGS sequence"/>
</dbReference>
<dbReference type="GO" id="GO:0042834">
    <property type="term" value="F:peptidoglycan binding"/>
    <property type="evidence" value="ECO:0007669"/>
    <property type="project" value="InterPro"/>
</dbReference>
<sequence length="227" mass="24184">MSFRSSPRLRLRQQGSTLVGIIIGLVIGLVIAVIVALMITKGQSPFTERTARASKPAESSGQIADPNKPMYGNREAARSANRDFEREQKPPAQEAQQPAPAADPLQAVVDRIQNGAEPKAANPAAPVPPNTAAPPTQSAAPAPSPAGEDKWVYYLQAGAYRETADAEAVRAKLALLGFEASVTDRTTDSGVLHRVRVGPFSQVEAMNKVRSKLSENGVDVAVVRNQR</sequence>
<feature type="transmembrane region" description="Helical" evidence="2">
    <location>
        <begin position="21"/>
        <end position="39"/>
    </location>
</feature>
<keyword evidence="4" id="KW-0132">Cell division</keyword>
<evidence type="ECO:0000259" key="3">
    <source>
        <dbReference type="PROSITE" id="PS51724"/>
    </source>
</evidence>
<dbReference type="Proteomes" id="UP000292307">
    <property type="component" value="Chromosome"/>
</dbReference>
<dbReference type="SUPFAM" id="SSF110997">
    <property type="entry name" value="Sporulation related repeat"/>
    <property type="match status" value="1"/>
</dbReference>
<keyword evidence="4" id="KW-0131">Cell cycle</keyword>